<feature type="compositionally biased region" description="Basic residues" evidence="1">
    <location>
        <begin position="244"/>
        <end position="253"/>
    </location>
</feature>
<evidence type="ECO:0000256" key="1">
    <source>
        <dbReference type="SAM" id="MobiDB-lite"/>
    </source>
</evidence>
<dbReference type="InterPro" id="IPR036652">
    <property type="entry name" value="YjeF_N_dom_sf"/>
</dbReference>
<evidence type="ECO:0000313" key="4">
    <source>
        <dbReference type="RefSeq" id="XP_060037864.1"/>
    </source>
</evidence>
<dbReference type="RefSeq" id="XP_060037864.1">
    <property type="nucleotide sequence ID" value="XM_060181881.1"/>
</dbReference>
<gene>
    <name evidence="4" type="primary">YJEFN3</name>
</gene>
<accession>A0ABM3WMQ3</accession>
<evidence type="ECO:0000259" key="2">
    <source>
        <dbReference type="PROSITE" id="PS51385"/>
    </source>
</evidence>
<feature type="region of interest" description="Disordered" evidence="1">
    <location>
        <begin position="194"/>
        <end position="276"/>
    </location>
</feature>
<dbReference type="InterPro" id="IPR032976">
    <property type="entry name" value="YJEFN_prot_NAXE-like"/>
</dbReference>
<sequence length="276" mass="28919">MSAARAAAGAQAPEEERRFLSAVEAAALERELLEDYRFARPQLAELCGQASAVAVTKVWPLPALSRKQRTVLVVCGPEHNGAVGLACARHLRVFVSSGDPGGWGVGASATLTAYPPGVRAQRLLPHALARAAAPRPDHSVREDGHPLPVLPAGRGPAHQRRLRAGGGRRAGPMCAAGCHGGALCAGAGDAQAAVHPGRQPGHPLRLGPRDRRGRGRAAPRRAGVAGGPQALRPRLLGTTPLRGRQVRPRRRAAQVRAAPAPLRRHRVRGPPVPPIN</sequence>
<dbReference type="PANTHER" id="PTHR13232:SF12">
    <property type="entry name" value="YJEF N-TERMINAL DOMAIN-CONTAINING PROTEIN 3"/>
    <property type="match status" value="1"/>
</dbReference>
<proteinExistence type="predicted"/>
<dbReference type="InterPro" id="IPR004443">
    <property type="entry name" value="YjeF_N_dom"/>
</dbReference>
<dbReference type="PANTHER" id="PTHR13232">
    <property type="entry name" value="NAD(P)H-HYDRATE EPIMERASE"/>
    <property type="match status" value="1"/>
</dbReference>
<keyword evidence="3" id="KW-1185">Reference proteome</keyword>
<dbReference type="Pfam" id="PF03853">
    <property type="entry name" value="YjeF_N"/>
    <property type="match status" value="1"/>
</dbReference>
<feature type="compositionally biased region" description="Basic and acidic residues" evidence="1">
    <location>
        <begin position="135"/>
        <end position="145"/>
    </location>
</feature>
<feature type="compositionally biased region" description="Low complexity" evidence="1">
    <location>
        <begin position="220"/>
        <end position="243"/>
    </location>
</feature>
<evidence type="ECO:0000313" key="3">
    <source>
        <dbReference type="Proteomes" id="UP001652624"/>
    </source>
</evidence>
<dbReference type="GeneID" id="103122568"/>
<dbReference type="SUPFAM" id="SSF64153">
    <property type="entry name" value="YjeF N-terminal domain-like"/>
    <property type="match status" value="1"/>
</dbReference>
<dbReference type="Gene3D" id="3.40.50.10260">
    <property type="entry name" value="YjeF N-terminal domain"/>
    <property type="match status" value="1"/>
</dbReference>
<protein>
    <submittedName>
        <fullName evidence="4">YjeF N-terminal domain-containing protein 3 isoform X1</fullName>
    </submittedName>
</protein>
<organism evidence="3 4">
    <name type="scientific">Erinaceus europaeus</name>
    <name type="common">Western European hedgehog</name>
    <dbReference type="NCBI Taxonomy" id="9365"/>
    <lineage>
        <taxon>Eukaryota</taxon>
        <taxon>Metazoa</taxon>
        <taxon>Chordata</taxon>
        <taxon>Craniata</taxon>
        <taxon>Vertebrata</taxon>
        <taxon>Euteleostomi</taxon>
        <taxon>Mammalia</taxon>
        <taxon>Eutheria</taxon>
        <taxon>Laurasiatheria</taxon>
        <taxon>Eulipotyphla</taxon>
        <taxon>Erinaceidae</taxon>
        <taxon>Erinaceinae</taxon>
        <taxon>Erinaceus</taxon>
    </lineage>
</organism>
<dbReference type="PROSITE" id="PS51385">
    <property type="entry name" value="YJEF_N"/>
    <property type="match status" value="1"/>
</dbReference>
<name>A0ABM3WMQ3_ERIEU</name>
<feature type="domain" description="YjeF N-terminal" evidence="2">
    <location>
        <begin position="25"/>
        <end position="105"/>
    </location>
</feature>
<reference evidence="4" key="1">
    <citation type="submission" date="2025-08" db="UniProtKB">
        <authorList>
            <consortium name="RefSeq"/>
        </authorList>
    </citation>
    <scope>IDENTIFICATION</scope>
</reference>
<feature type="region of interest" description="Disordered" evidence="1">
    <location>
        <begin position="133"/>
        <end position="166"/>
    </location>
</feature>
<dbReference type="Proteomes" id="UP001652624">
    <property type="component" value="Chromosome 23"/>
</dbReference>